<keyword evidence="2 5" id="KW-0812">Transmembrane</keyword>
<comment type="subcellular location">
    <subcellularLocation>
        <location evidence="1">Membrane</location>
        <topology evidence="1">Multi-pass membrane protein</topology>
    </subcellularLocation>
</comment>
<feature type="transmembrane region" description="Helical" evidence="5">
    <location>
        <begin position="88"/>
        <end position="109"/>
    </location>
</feature>
<protein>
    <submittedName>
        <fullName evidence="6">Organic solute transporter subunit alpha</fullName>
    </submittedName>
</protein>
<evidence type="ECO:0000313" key="7">
    <source>
        <dbReference type="Proteomes" id="UP000324222"/>
    </source>
</evidence>
<evidence type="ECO:0000256" key="1">
    <source>
        <dbReference type="ARBA" id="ARBA00004141"/>
    </source>
</evidence>
<evidence type="ECO:0000313" key="6">
    <source>
        <dbReference type="EMBL" id="MPC94351.1"/>
    </source>
</evidence>
<keyword evidence="4 5" id="KW-0472">Membrane</keyword>
<evidence type="ECO:0000256" key="3">
    <source>
        <dbReference type="ARBA" id="ARBA00022989"/>
    </source>
</evidence>
<feature type="transmembrane region" description="Helical" evidence="5">
    <location>
        <begin position="12"/>
        <end position="35"/>
    </location>
</feature>
<dbReference type="GO" id="GO:0016020">
    <property type="term" value="C:membrane"/>
    <property type="evidence" value="ECO:0007669"/>
    <property type="project" value="UniProtKB-SubCell"/>
</dbReference>
<evidence type="ECO:0000256" key="2">
    <source>
        <dbReference type="ARBA" id="ARBA00022692"/>
    </source>
</evidence>
<name>A0A5B7J904_PORTR</name>
<dbReference type="Proteomes" id="UP000324222">
    <property type="component" value="Unassembled WGS sequence"/>
</dbReference>
<comment type="caution">
    <text evidence="6">The sequence shown here is derived from an EMBL/GenBank/DDBJ whole genome shotgun (WGS) entry which is preliminary data.</text>
</comment>
<evidence type="ECO:0000256" key="4">
    <source>
        <dbReference type="ARBA" id="ARBA00023136"/>
    </source>
</evidence>
<dbReference type="InterPro" id="IPR005178">
    <property type="entry name" value="Ostalpha/TMEM184C"/>
</dbReference>
<dbReference type="PANTHER" id="PTHR23423">
    <property type="entry name" value="ORGANIC SOLUTE TRANSPORTER-RELATED"/>
    <property type="match status" value="1"/>
</dbReference>
<proteinExistence type="predicted"/>
<keyword evidence="7" id="KW-1185">Reference proteome</keyword>
<dbReference type="Pfam" id="PF03619">
    <property type="entry name" value="Solute_trans_a"/>
    <property type="match status" value="1"/>
</dbReference>
<feature type="transmembrane region" description="Helical" evidence="5">
    <location>
        <begin position="47"/>
        <end position="68"/>
    </location>
</feature>
<sequence length="167" mass="18528">MSVKPDNAYIYLYIISTVSFSFGLWGFIVGFKASLRQLQEFHYTPKIVTFQLCLVFLRLQTLIVNSILVPTGAIPCLPPLSPRVFANVILNSLLLGQLLILVIVARHYYKLPTPLMVTLSPDGVVEDEKKQVPLKENGNFKGVKVEGAKEGGPLVVQKNGLIEKTTE</sequence>
<keyword evidence="3 5" id="KW-1133">Transmembrane helix</keyword>
<reference evidence="6 7" key="1">
    <citation type="submission" date="2019-05" db="EMBL/GenBank/DDBJ databases">
        <title>Another draft genome of Portunus trituberculatus and its Hox gene families provides insights of decapod evolution.</title>
        <authorList>
            <person name="Jeong J.-H."/>
            <person name="Song I."/>
            <person name="Kim S."/>
            <person name="Choi T."/>
            <person name="Kim D."/>
            <person name="Ryu S."/>
            <person name="Kim W."/>
        </authorList>
    </citation>
    <scope>NUCLEOTIDE SEQUENCE [LARGE SCALE GENOMIC DNA]</scope>
    <source>
        <tissue evidence="6">Muscle</tissue>
    </source>
</reference>
<dbReference type="OrthoDB" id="5832279at2759"/>
<evidence type="ECO:0000256" key="5">
    <source>
        <dbReference type="SAM" id="Phobius"/>
    </source>
</evidence>
<accession>A0A5B7J904</accession>
<dbReference type="EMBL" id="VSRR010098166">
    <property type="protein sequence ID" value="MPC94351.1"/>
    <property type="molecule type" value="Genomic_DNA"/>
</dbReference>
<dbReference type="AlphaFoldDB" id="A0A5B7J904"/>
<organism evidence="6 7">
    <name type="scientific">Portunus trituberculatus</name>
    <name type="common">Swimming crab</name>
    <name type="synonym">Neptunus trituberculatus</name>
    <dbReference type="NCBI Taxonomy" id="210409"/>
    <lineage>
        <taxon>Eukaryota</taxon>
        <taxon>Metazoa</taxon>
        <taxon>Ecdysozoa</taxon>
        <taxon>Arthropoda</taxon>
        <taxon>Crustacea</taxon>
        <taxon>Multicrustacea</taxon>
        <taxon>Malacostraca</taxon>
        <taxon>Eumalacostraca</taxon>
        <taxon>Eucarida</taxon>
        <taxon>Decapoda</taxon>
        <taxon>Pleocyemata</taxon>
        <taxon>Brachyura</taxon>
        <taxon>Eubrachyura</taxon>
        <taxon>Portunoidea</taxon>
        <taxon>Portunidae</taxon>
        <taxon>Portuninae</taxon>
        <taxon>Portunus</taxon>
    </lineage>
</organism>
<gene>
    <name evidence="6" type="primary">slc51a</name>
    <name evidence="6" type="ORF">E2C01_089517</name>
</gene>